<evidence type="ECO:0000259" key="2">
    <source>
        <dbReference type="Pfam" id="PF02698"/>
    </source>
</evidence>
<dbReference type="GO" id="GO:0000270">
    <property type="term" value="P:peptidoglycan metabolic process"/>
    <property type="evidence" value="ECO:0007669"/>
    <property type="project" value="TreeGrafter"/>
</dbReference>
<sequence>MFILEKIISLTLLSPLPFILIFIYIGLKNILNRRIKSGFLLIFIGVGTYLGTSDFFVDRFLFKLESEYSTISTVKLQEGDVYILLGGGIVPNSAGGNVPSEGANARIIKTAQFYNKYPKKIYISGGSPLQNKESESSVYKRELVALGIPSENIVIEEKSRNTRENALYIRKMMEGSKEKKAVLITSAFHIPRSVKTFDDGEGGLIFYPAPCDFMAKKEAENFFDYIPEYTNFKKLGILLKEYIGMLYYRIRY</sequence>
<dbReference type="Pfam" id="PF02698">
    <property type="entry name" value="DUF218"/>
    <property type="match status" value="1"/>
</dbReference>
<name>A0AAX2JA06_9FUSO</name>
<keyword evidence="1" id="KW-0812">Transmembrane</keyword>
<dbReference type="AlphaFoldDB" id="A0AAX2JA06"/>
<dbReference type="GO" id="GO:0043164">
    <property type="term" value="P:Gram-negative-bacterium-type cell wall biogenesis"/>
    <property type="evidence" value="ECO:0007669"/>
    <property type="project" value="TreeGrafter"/>
</dbReference>
<keyword evidence="1" id="KW-1133">Transmembrane helix</keyword>
<organism evidence="3 4">
    <name type="scientific">Fusobacterium ulcerans</name>
    <dbReference type="NCBI Taxonomy" id="861"/>
    <lineage>
        <taxon>Bacteria</taxon>
        <taxon>Fusobacteriati</taxon>
        <taxon>Fusobacteriota</taxon>
        <taxon>Fusobacteriia</taxon>
        <taxon>Fusobacteriales</taxon>
        <taxon>Fusobacteriaceae</taxon>
        <taxon>Fusobacterium</taxon>
    </lineage>
</organism>
<dbReference type="RefSeq" id="WP_005977350.1">
    <property type="nucleotide sequence ID" value="NZ_CABKNW010000002.1"/>
</dbReference>
<dbReference type="InterPro" id="IPR014729">
    <property type="entry name" value="Rossmann-like_a/b/a_fold"/>
</dbReference>
<protein>
    <submittedName>
        <fullName evidence="3">DUF218 domain</fullName>
    </submittedName>
</protein>
<dbReference type="GeneID" id="78456019"/>
<dbReference type="InterPro" id="IPR051599">
    <property type="entry name" value="Cell_Envelope_Assoc"/>
</dbReference>
<dbReference type="PANTHER" id="PTHR30336">
    <property type="entry name" value="INNER MEMBRANE PROTEIN, PROBABLE PERMEASE"/>
    <property type="match status" value="1"/>
</dbReference>
<dbReference type="PANTHER" id="PTHR30336:SF4">
    <property type="entry name" value="ENVELOPE BIOGENESIS FACTOR ELYC"/>
    <property type="match status" value="1"/>
</dbReference>
<dbReference type="KEGG" id="ful:C4N20_14425"/>
<dbReference type="CDD" id="cd06259">
    <property type="entry name" value="YdcF-like"/>
    <property type="match status" value="1"/>
</dbReference>
<feature type="domain" description="DUF218" evidence="2">
    <location>
        <begin position="80"/>
        <end position="244"/>
    </location>
</feature>
<evidence type="ECO:0000256" key="1">
    <source>
        <dbReference type="SAM" id="Phobius"/>
    </source>
</evidence>
<accession>A0AAX2JA06</accession>
<dbReference type="Gene3D" id="3.40.50.620">
    <property type="entry name" value="HUPs"/>
    <property type="match status" value="1"/>
</dbReference>
<reference evidence="3 4" key="1">
    <citation type="submission" date="2018-06" db="EMBL/GenBank/DDBJ databases">
        <authorList>
            <consortium name="Pathogen Informatics"/>
            <person name="Doyle S."/>
        </authorList>
    </citation>
    <scope>NUCLEOTIDE SEQUENCE [LARGE SCALE GENOMIC DNA]</scope>
    <source>
        <strain evidence="3 4">NCTC12112</strain>
    </source>
</reference>
<feature type="transmembrane region" description="Helical" evidence="1">
    <location>
        <begin position="39"/>
        <end position="57"/>
    </location>
</feature>
<feature type="transmembrane region" description="Helical" evidence="1">
    <location>
        <begin position="6"/>
        <end position="27"/>
    </location>
</feature>
<dbReference type="EMBL" id="LS483487">
    <property type="protein sequence ID" value="SQJ02561.1"/>
    <property type="molecule type" value="Genomic_DNA"/>
</dbReference>
<keyword evidence="1" id="KW-0472">Membrane</keyword>
<proteinExistence type="predicted"/>
<dbReference type="GO" id="GO:0005886">
    <property type="term" value="C:plasma membrane"/>
    <property type="evidence" value="ECO:0007669"/>
    <property type="project" value="TreeGrafter"/>
</dbReference>
<dbReference type="InterPro" id="IPR003848">
    <property type="entry name" value="DUF218"/>
</dbReference>
<dbReference type="Proteomes" id="UP000249008">
    <property type="component" value="Chromosome 1"/>
</dbReference>
<gene>
    <name evidence="3" type="ORF">NCTC12112_01457</name>
</gene>
<evidence type="ECO:0000313" key="3">
    <source>
        <dbReference type="EMBL" id="SQJ02561.1"/>
    </source>
</evidence>
<evidence type="ECO:0000313" key="4">
    <source>
        <dbReference type="Proteomes" id="UP000249008"/>
    </source>
</evidence>